<accession>A0A0B1RV50</accession>
<dbReference type="GO" id="GO:0005576">
    <property type="term" value="C:extracellular region"/>
    <property type="evidence" value="ECO:0007669"/>
    <property type="project" value="InterPro"/>
</dbReference>
<dbReference type="Gene3D" id="3.40.33.10">
    <property type="entry name" value="CAP"/>
    <property type="match status" value="1"/>
</dbReference>
<dbReference type="InterPro" id="IPR018244">
    <property type="entry name" value="Allrgn_V5/Tpx1_CS"/>
</dbReference>
<dbReference type="AlphaFoldDB" id="A0A0B1RV50"/>
<proteinExistence type="predicted"/>
<name>A0A0B1RV50_OESDE</name>
<dbReference type="PROSITE" id="PS01010">
    <property type="entry name" value="CRISP_2"/>
    <property type="match status" value="1"/>
</dbReference>
<gene>
    <name evidence="1" type="ORF">OESDEN_25362</name>
</gene>
<organism evidence="1 2">
    <name type="scientific">Oesophagostomum dentatum</name>
    <name type="common">Nodular worm</name>
    <dbReference type="NCBI Taxonomy" id="61180"/>
    <lineage>
        <taxon>Eukaryota</taxon>
        <taxon>Metazoa</taxon>
        <taxon>Ecdysozoa</taxon>
        <taxon>Nematoda</taxon>
        <taxon>Chromadorea</taxon>
        <taxon>Rhabditida</taxon>
        <taxon>Rhabditina</taxon>
        <taxon>Rhabditomorpha</taxon>
        <taxon>Strongyloidea</taxon>
        <taxon>Strongylidae</taxon>
        <taxon>Oesophagostomum</taxon>
    </lineage>
</organism>
<reference evidence="1 2" key="1">
    <citation type="submission" date="2014-03" db="EMBL/GenBank/DDBJ databases">
        <title>Draft genome of the hookworm Oesophagostomum dentatum.</title>
        <authorList>
            <person name="Mitreva M."/>
        </authorList>
    </citation>
    <scope>NUCLEOTIDE SEQUENCE [LARGE SCALE GENOMIC DNA]</scope>
    <source>
        <strain evidence="1 2">OD-Hann</strain>
    </source>
</reference>
<keyword evidence="2" id="KW-1185">Reference proteome</keyword>
<evidence type="ECO:0000313" key="1">
    <source>
        <dbReference type="EMBL" id="KHJ75022.1"/>
    </source>
</evidence>
<dbReference type="InterPro" id="IPR035940">
    <property type="entry name" value="CAP_sf"/>
</dbReference>
<evidence type="ECO:0008006" key="3">
    <source>
        <dbReference type="Google" id="ProtNLM"/>
    </source>
</evidence>
<evidence type="ECO:0000313" key="2">
    <source>
        <dbReference type="Proteomes" id="UP000053660"/>
    </source>
</evidence>
<protein>
    <recommendedName>
        <fullName evidence="3">SCP domain-containing protein</fullName>
    </recommendedName>
</protein>
<sequence length="59" mass="6260">MAWANSKKLGCAMQTCSSSSFIVCRYSPKGNILGQKIYKNGKTCAGCPATCNATEGLCY</sequence>
<dbReference type="EMBL" id="KN613156">
    <property type="protein sequence ID" value="KHJ75022.1"/>
    <property type="molecule type" value="Genomic_DNA"/>
</dbReference>
<dbReference type="OrthoDB" id="5777635at2759"/>
<dbReference type="SUPFAM" id="SSF55797">
    <property type="entry name" value="PR-1-like"/>
    <property type="match status" value="1"/>
</dbReference>
<dbReference type="Proteomes" id="UP000053660">
    <property type="component" value="Unassembled WGS sequence"/>
</dbReference>